<feature type="domain" description="Thg1 C-terminal" evidence="2">
    <location>
        <begin position="158"/>
        <end position="197"/>
    </location>
</feature>
<proteinExistence type="predicted"/>
<dbReference type="STRING" id="4072.A0A2G2Z165"/>
<keyword evidence="1" id="KW-1133">Transmembrane helix</keyword>
<keyword evidence="4" id="KW-1185">Reference proteome</keyword>
<keyword evidence="1" id="KW-0812">Transmembrane</keyword>
<dbReference type="GO" id="GO:0006400">
    <property type="term" value="P:tRNA modification"/>
    <property type="evidence" value="ECO:0007669"/>
    <property type="project" value="InterPro"/>
</dbReference>
<dbReference type="SUPFAM" id="SSF143503">
    <property type="entry name" value="PUG domain-like"/>
    <property type="match status" value="1"/>
</dbReference>
<dbReference type="GO" id="GO:0000287">
    <property type="term" value="F:magnesium ion binding"/>
    <property type="evidence" value="ECO:0007669"/>
    <property type="project" value="InterPro"/>
</dbReference>
<dbReference type="Proteomes" id="UP000222542">
    <property type="component" value="Unassembled WGS sequence"/>
</dbReference>
<accession>A0A2G2Z165</accession>
<evidence type="ECO:0000256" key="1">
    <source>
        <dbReference type="SAM" id="Phobius"/>
    </source>
</evidence>
<evidence type="ECO:0000259" key="2">
    <source>
        <dbReference type="Pfam" id="PF14413"/>
    </source>
</evidence>
<dbReference type="InterPro" id="IPR007537">
    <property type="entry name" value="tRNAHis_GuaTrfase_Thg1"/>
</dbReference>
<dbReference type="PANTHER" id="PTHR12729:SF6">
    <property type="entry name" value="TRNA(HIS) GUANYLYLTRANSFERASE-RELATED"/>
    <property type="match status" value="1"/>
</dbReference>
<dbReference type="InterPro" id="IPR036339">
    <property type="entry name" value="PUB-like_dom_sf"/>
</dbReference>
<dbReference type="Pfam" id="PF14413">
    <property type="entry name" value="Thg1C"/>
    <property type="match status" value="1"/>
</dbReference>
<dbReference type="Gramene" id="PHT75723">
    <property type="protein sequence ID" value="PHT75723"/>
    <property type="gene ID" value="T459_19245"/>
</dbReference>
<organism evidence="3 4">
    <name type="scientific">Capsicum annuum</name>
    <name type="common">Capsicum pepper</name>
    <dbReference type="NCBI Taxonomy" id="4072"/>
    <lineage>
        <taxon>Eukaryota</taxon>
        <taxon>Viridiplantae</taxon>
        <taxon>Streptophyta</taxon>
        <taxon>Embryophyta</taxon>
        <taxon>Tracheophyta</taxon>
        <taxon>Spermatophyta</taxon>
        <taxon>Magnoliopsida</taxon>
        <taxon>eudicotyledons</taxon>
        <taxon>Gunneridae</taxon>
        <taxon>Pentapetalae</taxon>
        <taxon>asterids</taxon>
        <taxon>lamiids</taxon>
        <taxon>Solanales</taxon>
        <taxon>Solanaceae</taxon>
        <taxon>Solanoideae</taxon>
        <taxon>Capsiceae</taxon>
        <taxon>Capsicum</taxon>
    </lineage>
</organism>
<comment type="caution">
    <text evidence="3">The sequence shown here is derived from an EMBL/GenBank/DDBJ whole genome shotgun (WGS) entry which is preliminary data.</text>
</comment>
<evidence type="ECO:0000313" key="4">
    <source>
        <dbReference type="Proteomes" id="UP000222542"/>
    </source>
</evidence>
<sequence>MNEMLFKLHFPLAIQDDDAKVKTAFNTLPTYAKNVATNPNEKKFRKIRLLVMLLFRSQDCTIKVWETTQRKLIRELKFLRMFDLRMLGIYLNGGILLLTFWAFVGNLCLYSNFLQYQLSSVSVSFMYVMKWKEFFPENDFKEPPYFDGRSVCYPSSEILRHYLAWGQVDCHINNQYHTCFWMLVKSAKSITEAQSYRKVDVMVEPTVEQHNITIDNPSSASKEEEKVELVSPGEWKNYLFEGFNILDEASKNLTKLFNDYSEWIADGLLKHHGGRYINHF</sequence>
<evidence type="ECO:0000313" key="3">
    <source>
        <dbReference type="EMBL" id="PHT75723.1"/>
    </source>
</evidence>
<dbReference type="EMBL" id="AYRZ02000007">
    <property type="protein sequence ID" value="PHT75723.1"/>
    <property type="molecule type" value="Genomic_DNA"/>
</dbReference>
<keyword evidence="3" id="KW-0808">Transferase</keyword>
<keyword evidence="3" id="KW-0548">Nucleotidyltransferase</keyword>
<dbReference type="InterPro" id="IPR025845">
    <property type="entry name" value="Thg1_C_dom"/>
</dbReference>
<dbReference type="AlphaFoldDB" id="A0A2G2Z165"/>
<dbReference type="GO" id="GO:0008193">
    <property type="term" value="F:tRNA guanylyltransferase activity"/>
    <property type="evidence" value="ECO:0000318"/>
    <property type="project" value="GO_Central"/>
</dbReference>
<name>A0A2G2Z165_CAPAN</name>
<gene>
    <name evidence="3" type="ORF">T459_19245</name>
</gene>
<dbReference type="GO" id="GO:0008033">
    <property type="term" value="P:tRNA processing"/>
    <property type="evidence" value="ECO:0000318"/>
    <property type="project" value="GO_Central"/>
</dbReference>
<keyword evidence="1" id="KW-0472">Membrane</keyword>
<protein>
    <submittedName>
        <fullName evidence="3">tRNA(His) guanylyltransferase 1</fullName>
    </submittedName>
</protein>
<feature type="transmembrane region" description="Helical" evidence="1">
    <location>
        <begin position="84"/>
        <end position="103"/>
    </location>
</feature>
<reference evidence="3 4" key="2">
    <citation type="journal article" date="2017" name="Genome Biol.">
        <title>New reference genome sequences of hot pepper reveal the massive evolution of plant disease-resistance genes by retroduplication.</title>
        <authorList>
            <person name="Kim S."/>
            <person name="Park J."/>
            <person name="Yeom S.I."/>
            <person name="Kim Y.M."/>
            <person name="Seo E."/>
            <person name="Kim K.T."/>
            <person name="Kim M.S."/>
            <person name="Lee J.M."/>
            <person name="Cheong K."/>
            <person name="Shin H.S."/>
            <person name="Kim S.B."/>
            <person name="Han K."/>
            <person name="Lee J."/>
            <person name="Park M."/>
            <person name="Lee H.A."/>
            <person name="Lee H.Y."/>
            <person name="Lee Y."/>
            <person name="Oh S."/>
            <person name="Lee J.H."/>
            <person name="Choi E."/>
            <person name="Choi E."/>
            <person name="Lee S.E."/>
            <person name="Jeon J."/>
            <person name="Kim H."/>
            <person name="Choi G."/>
            <person name="Song H."/>
            <person name="Lee J."/>
            <person name="Lee S.C."/>
            <person name="Kwon J.K."/>
            <person name="Lee H.Y."/>
            <person name="Koo N."/>
            <person name="Hong Y."/>
            <person name="Kim R.W."/>
            <person name="Kang W.H."/>
            <person name="Huh J.H."/>
            <person name="Kang B.C."/>
            <person name="Yang T.J."/>
            <person name="Lee Y.H."/>
            <person name="Bennetzen J.L."/>
            <person name="Choi D."/>
        </authorList>
    </citation>
    <scope>NUCLEOTIDE SEQUENCE [LARGE SCALE GENOMIC DNA]</scope>
    <source>
        <strain evidence="4">cv. CM334</strain>
    </source>
</reference>
<dbReference type="Gene3D" id="1.20.58.2190">
    <property type="match status" value="1"/>
</dbReference>
<dbReference type="PANTHER" id="PTHR12729">
    <property type="entry name" value="TRNA(HIS) GUANYLYLTRANSFERASE-RELATED"/>
    <property type="match status" value="1"/>
</dbReference>
<dbReference type="InterPro" id="IPR038469">
    <property type="entry name" value="tRNAHis_GuaTrfase_Thg1_sf"/>
</dbReference>
<dbReference type="Gene3D" id="3.30.70.3000">
    <property type="match status" value="1"/>
</dbReference>
<reference evidence="3 4" key="1">
    <citation type="journal article" date="2014" name="Nat. Genet.">
        <title>Genome sequence of the hot pepper provides insights into the evolution of pungency in Capsicum species.</title>
        <authorList>
            <person name="Kim S."/>
            <person name="Park M."/>
            <person name="Yeom S.I."/>
            <person name="Kim Y.M."/>
            <person name="Lee J.M."/>
            <person name="Lee H.A."/>
            <person name="Seo E."/>
            <person name="Choi J."/>
            <person name="Cheong K."/>
            <person name="Kim K.T."/>
            <person name="Jung K."/>
            <person name="Lee G.W."/>
            <person name="Oh S.K."/>
            <person name="Bae C."/>
            <person name="Kim S.B."/>
            <person name="Lee H.Y."/>
            <person name="Kim S.Y."/>
            <person name="Kim M.S."/>
            <person name="Kang B.C."/>
            <person name="Jo Y.D."/>
            <person name="Yang H.B."/>
            <person name="Jeong H.J."/>
            <person name="Kang W.H."/>
            <person name="Kwon J.K."/>
            <person name="Shin C."/>
            <person name="Lim J.Y."/>
            <person name="Park J.H."/>
            <person name="Huh J.H."/>
            <person name="Kim J.S."/>
            <person name="Kim B.D."/>
            <person name="Cohen O."/>
            <person name="Paran I."/>
            <person name="Suh M.C."/>
            <person name="Lee S.B."/>
            <person name="Kim Y.K."/>
            <person name="Shin Y."/>
            <person name="Noh S.J."/>
            <person name="Park J."/>
            <person name="Seo Y.S."/>
            <person name="Kwon S.Y."/>
            <person name="Kim H.A."/>
            <person name="Park J.M."/>
            <person name="Kim H.J."/>
            <person name="Choi S.B."/>
            <person name="Bosland P.W."/>
            <person name="Reeves G."/>
            <person name="Jo S.H."/>
            <person name="Lee B.W."/>
            <person name="Cho H.T."/>
            <person name="Choi H.S."/>
            <person name="Lee M.S."/>
            <person name="Yu Y."/>
            <person name="Do Choi Y."/>
            <person name="Park B.S."/>
            <person name="van Deynze A."/>
            <person name="Ashrafi H."/>
            <person name="Hill T."/>
            <person name="Kim W.T."/>
            <person name="Pai H.S."/>
            <person name="Ahn H.K."/>
            <person name="Yeam I."/>
            <person name="Giovannoni J.J."/>
            <person name="Rose J.K."/>
            <person name="Sorensen I."/>
            <person name="Lee S.J."/>
            <person name="Kim R.W."/>
            <person name="Choi I.Y."/>
            <person name="Choi B.S."/>
            <person name="Lim J.S."/>
            <person name="Lee Y.H."/>
            <person name="Choi D."/>
        </authorList>
    </citation>
    <scope>NUCLEOTIDE SEQUENCE [LARGE SCALE GENOMIC DNA]</scope>
    <source>
        <strain evidence="4">cv. CM334</strain>
    </source>
</reference>